<keyword evidence="5" id="KW-0862">Zinc</keyword>
<comment type="cofactor">
    <cofactor evidence="1">
        <name>Zn(2+)</name>
        <dbReference type="ChEBI" id="CHEBI:29105"/>
    </cofactor>
</comment>
<keyword evidence="6" id="KW-0482">Metalloprotease</keyword>
<dbReference type="OrthoDB" id="9805070at2"/>
<dbReference type="AlphaFoldDB" id="A0A073J9T0"/>
<dbReference type="InterPro" id="IPR016047">
    <property type="entry name" value="M23ase_b-sheet_dom"/>
</dbReference>
<evidence type="ECO:0000256" key="6">
    <source>
        <dbReference type="ARBA" id="ARBA00023049"/>
    </source>
</evidence>
<dbReference type="Proteomes" id="UP000027746">
    <property type="component" value="Unassembled WGS sequence"/>
</dbReference>
<protein>
    <submittedName>
        <fullName evidence="8">Peptidase M23</fullName>
    </submittedName>
</protein>
<dbReference type="GO" id="GO:0046872">
    <property type="term" value="F:metal ion binding"/>
    <property type="evidence" value="ECO:0007669"/>
    <property type="project" value="UniProtKB-KW"/>
</dbReference>
<keyword evidence="3" id="KW-0479">Metal-binding</keyword>
<gene>
    <name evidence="8" type="ORF">SUH3_06450</name>
</gene>
<sequence length="457" mass="48881">MKIRIVLASVAIAGTCSVTAIAISGMLSKEPVPLAIAKATLWTPDPLSAPRLADSVVSLPTAIQIDVARSIRPTPLVQPAFTETALPEIEPPLITWSREIAAGETLDALLANAGIAAPVRAEIALALGAEYDLRRLRPGHEITVISKVDGNPSRVQLSVDDGVRIETVFGQELVTRVLEPDPEMVTFAGEAVIESSVFAALDKAGIPARFAVDMAQMLGGTVDFRRELSGGETMRLLWREARDGNERIGQPELAFAALNLGETVYEIVWPDDGSGKATIYVDGEVLRVFAQPVEGARLSSVFGRRTHPVYGNVRMHTGVDFAAARGTPVNATAPGRVSFIGRRGGYGRVVEIAHGSDTLTRYAHLSEVPDTLEQGQRVMAGDMIGRVGATGTATGPNLHYEVLLNGRPTDPLSDDRLAEAAEREADDTVAIKRLTEARSLLAERLASDFAQTTTERL</sequence>
<name>A0A073J9T0_9RHOB</name>
<dbReference type="SUPFAM" id="SSF51261">
    <property type="entry name" value="Duplicated hybrid motif"/>
    <property type="match status" value="1"/>
</dbReference>
<evidence type="ECO:0000313" key="8">
    <source>
        <dbReference type="EMBL" id="KEJ94477.1"/>
    </source>
</evidence>
<proteinExistence type="predicted"/>
<comment type="caution">
    <text evidence="8">The sequence shown here is derived from an EMBL/GenBank/DDBJ whole genome shotgun (WGS) entry which is preliminary data.</text>
</comment>
<dbReference type="Gene3D" id="2.70.70.10">
    <property type="entry name" value="Glucose Permease (Domain IIA)"/>
    <property type="match status" value="1"/>
</dbReference>
<dbReference type="InterPro" id="IPR011055">
    <property type="entry name" value="Dup_hybrid_motif"/>
</dbReference>
<feature type="domain" description="M23ase beta-sheet core" evidence="7">
    <location>
        <begin position="314"/>
        <end position="411"/>
    </location>
</feature>
<keyword evidence="4" id="KW-0378">Hydrolase</keyword>
<dbReference type="PANTHER" id="PTHR21666">
    <property type="entry name" value="PEPTIDASE-RELATED"/>
    <property type="match status" value="1"/>
</dbReference>
<dbReference type="CDD" id="cd12797">
    <property type="entry name" value="M23_peptidase"/>
    <property type="match status" value="1"/>
</dbReference>
<dbReference type="GeneID" id="68872006"/>
<organism evidence="8 9">
    <name type="scientific">Pseudosulfitobacter pseudonitzschiae</name>
    <dbReference type="NCBI Taxonomy" id="1402135"/>
    <lineage>
        <taxon>Bacteria</taxon>
        <taxon>Pseudomonadati</taxon>
        <taxon>Pseudomonadota</taxon>
        <taxon>Alphaproteobacteria</taxon>
        <taxon>Rhodobacterales</taxon>
        <taxon>Roseobacteraceae</taxon>
        <taxon>Pseudosulfitobacter</taxon>
    </lineage>
</organism>
<dbReference type="RefSeq" id="WP_037929600.1">
    <property type="nucleotide sequence ID" value="NZ_CP054602.1"/>
</dbReference>
<keyword evidence="2" id="KW-0645">Protease</keyword>
<accession>A0A073J9T0</accession>
<dbReference type="Gene3D" id="3.10.450.350">
    <property type="match status" value="2"/>
</dbReference>
<evidence type="ECO:0000256" key="2">
    <source>
        <dbReference type="ARBA" id="ARBA00022670"/>
    </source>
</evidence>
<dbReference type="EMBL" id="JAMD01000013">
    <property type="protein sequence ID" value="KEJ94477.1"/>
    <property type="molecule type" value="Genomic_DNA"/>
</dbReference>
<evidence type="ECO:0000256" key="3">
    <source>
        <dbReference type="ARBA" id="ARBA00022723"/>
    </source>
</evidence>
<dbReference type="InterPro" id="IPR050570">
    <property type="entry name" value="Cell_wall_metabolism_enzyme"/>
</dbReference>
<dbReference type="Pfam" id="PF01551">
    <property type="entry name" value="Peptidase_M23"/>
    <property type="match status" value="1"/>
</dbReference>
<keyword evidence="9" id="KW-1185">Reference proteome</keyword>
<evidence type="ECO:0000256" key="5">
    <source>
        <dbReference type="ARBA" id="ARBA00022833"/>
    </source>
</evidence>
<dbReference type="GO" id="GO:0006508">
    <property type="term" value="P:proteolysis"/>
    <property type="evidence" value="ECO:0007669"/>
    <property type="project" value="UniProtKB-KW"/>
</dbReference>
<evidence type="ECO:0000259" key="7">
    <source>
        <dbReference type="Pfam" id="PF01551"/>
    </source>
</evidence>
<dbReference type="PANTHER" id="PTHR21666:SF288">
    <property type="entry name" value="CELL DIVISION PROTEIN YTFB"/>
    <property type="match status" value="1"/>
</dbReference>
<dbReference type="GO" id="GO:0004222">
    <property type="term" value="F:metalloendopeptidase activity"/>
    <property type="evidence" value="ECO:0007669"/>
    <property type="project" value="TreeGrafter"/>
</dbReference>
<evidence type="ECO:0000256" key="4">
    <source>
        <dbReference type="ARBA" id="ARBA00022801"/>
    </source>
</evidence>
<evidence type="ECO:0000313" key="9">
    <source>
        <dbReference type="Proteomes" id="UP000027746"/>
    </source>
</evidence>
<reference evidence="8 9" key="1">
    <citation type="submission" date="2014-01" db="EMBL/GenBank/DDBJ databases">
        <title>Sulfitobacter sp. H3 (MCCC 1A00686) Genome Sequencing.</title>
        <authorList>
            <person name="Lai Q."/>
            <person name="Hong Z."/>
        </authorList>
    </citation>
    <scope>NUCLEOTIDE SEQUENCE [LARGE SCALE GENOMIC DNA]</scope>
    <source>
        <strain evidence="8 9">H3</strain>
    </source>
</reference>
<evidence type="ECO:0000256" key="1">
    <source>
        <dbReference type="ARBA" id="ARBA00001947"/>
    </source>
</evidence>